<keyword evidence="3" id="KW-1185">Reference proteome</keyword>
<dbReference type="Pfam" id="PF05699">
    <property type="entry name" value="Dimer_Tnp_hAT"/>
    <property type="match status" value="1"/>
</dbReference>
<organism evidence="2 3">
    <name type="scientific">Chenopodium quinoa</name>
    <name type="common">Quinoa</name>
    <dbReference type="NCBI Taxonomy" id="63459"/>
    <lineage>
        <taxon>Eukaryota</taxon>
        <taxon>Viridiplantae</taxon>
        <taxon>Streptophyta</taxon>
        <taxon>Embryophyta</taxon>
        <taxon>Tracheophyta</taxon>
        <taxon>Spermatophyta</taxon>
        <taxon>Magnoliopsida</taxon>
        <taxon>eudicotyledons</taxon>
        <taxon>Gunneridae</taxon>
        <taxon>Pentapetalae</taxon>
        <taxon>Caryophyllales</taxon>
        <taxon>Chenopodiaceae</taxon>
        <taxon>Chenopodioideae</taxon>
        <taxon>Atripliceae</taxon>
        <taxon>Chenopodium</taxon>
    </lineage>
</organism>
<dbReference type="EnsemblPlants" id="AUR62011639-RA">
    <property type="protein sequence ID" value="AUR62011639-RA:cds"/>
    <property type="gene ID" value="AUR62011639"/>
</dbReference>
<accession>A0A803LEN3</accession>
<protein>
    <recommendedName>
        <fullName evidence="1">HAT C-terminal dimerisation domain-containing protein</fullName>
    </recommendedName>
</protein>
<name>A0A803LEN3_CHEQI</name>
<dbReference type="Gramene" id="AUR62011639-RA">
    <property type="protein sequence ID" value="AUR62011639-RA:cds"/>
    <property type="gene ID" value="AUR62011639"/>
</dbReference>
<evidence type="ECO:0000259" key="1">
    <source>
        <dbReference type="Pfam" id="PF05699"/>
    </source>
</evidence>
<reference evidence="2" key="2">
    <citation type="submission" date="2021-03" db="UniProtKB">
        <authorList>
            <consortium name="EnsemblPlants"/>
        </authorList>
    </citation>
    <scope>IDENTIFICATION</scope>
</reference>
<feature type="domain" description="HAT C-terminal dimerisation" evidence="1">
    <location>
        <begin position="5"/>
        <end position="78"/>
    </location>
</feature>
<dbReference type="AlphaFoldDB" id="A0A803LEN3"/>
<evidence type="ECO:0000313" key="3">
    <source>
        <dbReference type="Proteomes" id="UP000596660"/>
    </source>
</evidence>
<dbReference type="GO" id="GO:0046983">
    <property type="term" value="F:protein dimerization activity"/>
    <property type="evidence" value="ECO:0007669"/>
    <property type="project" value="InterPro"/>
</dbReference>
<dbReference type="OMA" id="ELDISHW"/>
<sequence length="117" mass="12854">MDDKEPITGKNFDALGWWKKGVERYPIVGLMARDVLAIPVSTVASESAFSTGGRVLDVFRSSLSSHMVEALICAQDSMRSTRGSLLIEESIDDIQQIEEELSSLVDPPSVSVVDDYF</sequence>
<proteinExistence type="predicted"/>
<dbReference type="InterPro" id="IPR008906">
    <property type="entry name" value="HATC_C_dom"/>
</dbReference>
<reference evidence="2" key="1">
    <citation type="journal article" date="2017" name="Nature">
        <title>The genome of Chenopodium quinoa.</title>
        <authorList>
            <person name="Jarvis D.E."/>
            <person name="Ho Y.S."/>
            <person name="Lightfoot D.J."/>
            <person name="Schmoeckel S.M."/>
            <person name="Li B."/>
            <person name="Borm T.J.A."/>
            <person name="Ohyanagi H."/>
            <person name="Mineta K."/>
            <person name="Michell C.T."/>
            <person name="Saber N."/>
            <person name="Kharbatia N.M."/>
            <person name="Rupper R.R."/>
            <person name="Sharp A.R."/>
            <person name="Dally N."/>
            <person name="Boughton B.A."/>
            <person name="Woo Y.H."/>
            <person name="Gao G."/>
            <person name="Schijlen E.G.W.M."/>
            <person name="Guo X."/>
            <person name="Momin A.A."/>
            <person name="Negrao S."/>
            <person name="Al-Babili S."/>
            <person name="Gehring C."/>
            <person name="Roessner U."/>
            <person name="Jung C."/>
            <person name="Murphy K."/>
            <person name="Arold S.T."/>
            <person name="Gojobori T."/>
            <person name="van der Linden C.G."/>
            <person name="van Loo E.N."/>
            <person name="Jellen E.N."/>
            <person name="Maughan P.J."/>
            <person name="Tester M."/>
        </authorList>
    </citation>
    <scope>NUCLEOTIDE SEQUENCE [LARGE SCALE GENOMIC DNA]</scope>
    <source>
        <strain evidence="2">cv. PI 614886</strain>
    </source>
</reference>
<dbReference type="SUPFAM" id="SSF53098">
    <property type="entry name" value="Ribonuclease H-like"/>
    <property type="match status" value="1"/>
</dbReference>
<dbReference type="PANTHER" id="PTHR23272">
    <property type="entry name" value="BED FINGER-RELATED"/>
    <property type="match status" value="1"/>
</dbReference>
<dbReference type="InterPro" id="IPR012337">
    <property type="entry name" value="RNaseH-like_sf"/>
</dbReference>
<dbReference type="Proteomes" id="UP000596660">
    <property type="component" value="Unplaced"/>
</dbReference>
<dbReference type="PANTHER" id="PTHR23272:SF184">
    <property type="entry name" value="OS03G0311250 PROTEIN"/>
    <property type="match status" value="1"/>
</dbReference>
<evidence type="ECO:0000313" key="2">
    <source>
        <dbReference type="EnsemblPlants" id="AUR62011639-RA:cds"/>
    </source>
</evidence>